<feature type="domain" description="Fungal lipase-type" evidence="2">
    <location>
        <begin position="106"/>
        <end position="249"/>
    </location>
</feature>
<proteinExistence type="evidence at transcript level"/>
<dbReference type="Pfam" id="PF01764">
    <property type="entry name" value="Lipase_3"/>
    <property type="match status" value="2"/>
</dbReference>
<keyword evidence="1" id="KW-0732">Signal</keyword>
<feature type="signal peptide" evidence="1">
    <location>
        <begin position="1"/>
        <end position="19"/>
    </location>
</feature>
<sequence length="580" mass="60921">MFARFVALLTVVNLSLCCAGTQRKLTQSTAAPAPVGPSIVSDLLDVLGRNQSIGPQLYKTAEAAVYTSLAYANDTSTVPLDDFMILPLNGGGQVLVAWVDNSTTAVLAWRAADNATEEVAASTVEMSATSFLGSVFASATVNNAMLNPFQQALQGSPGSNQDLATTISRLSNGPFPRRVLCTGQGAGGAYATLCAVWAAVTFPLAQIRHITFGAPAVGDELFNWSVQQLVDLSYPWSTPGDSLPSLPLQLPLPSIIMYLQDNNTRQDTTLVESSLQYYVSALMESIGNTSISTSFAGQNSTDNNSTLVDGISNYGECSRSSSSTGGLFSRIGSAISNFVGSTVCEVSSTVNDLVMEVDAARGYLDNSAEESPGQKNATFTNVDLFSSYGDTCAPVLCKMEAAIVASCQVYENTPGIIGPGSRVIHGDYSTDVGVAWDAANTTALIAFRGSQSSEDWIQDFKQFVSDSPYSTVLEDMYPEAHVHHGFLEQLQAVTDKAPNQTQNIGDVLMDMSGGVPPSLVIVTGHSLGAGVASLAAPWAALQWPGADIRCVTIGNPKPGNQAYSEVCSCARHASAVALAC</sequence>
<accession>A0A7L9QEH5</accession>
<evidence type="ECO:0000256" key="1">
    <source>
        <dbReference type="SAM" id="SignalP"/>
    </source>
</evidence>
<dbReference type="CDD" id="cd00519">
    <property type="entry name" value="Lipase_3"/>
    <property type="match status" value="1"/>
</dbReference>
<protein>
    <submittedName>
        <fullName evidence="3">Putative extracellular protein TR9_023</fullName>
    </submittedName>
</protein>
<dbReference type="AlphaFoldDB" id="A0A7L9QEH5"/>
<feature type="domain" description="Fungal lipase-type" evidence="2">
    <location>
        <begin position="445"/>
        <end position="568"/>
    </location>
</feature>
<dbReference type="GO" id="GO:0006629">
    <property type="term" value="P:lipid metabolic process"/>
    <property type="evidence" value="ECO:0007669"/>
    <property type="project" value="InterPro"/>
</dbReference>
<dbReference type="PANTHER" id="PTHR45856">
    <property type="entry name" value="ALPHA/BETA-HYDROLASES SUPERFAMILY PROTEIN"/>
    <property type="match status" value="1"/>
</dbReference>
<evidence type="ECO:0000313" key="3">
    <source>
        <dbReference type="EMBL" id="QOL01215.1"/>
    </source>
</evidence>
<name>A0A7L9QEH5_9CHLO</name>
<dbReference type="InterPro" id="IPR002921">
    <property type="entry name" value="Fungal_lipase-type"/>
</dbReference>
<dbReference type="InterPro" id="IPR029058">
    <property type="entry name" value="AB_hydrolase_fold"/>
</dbReference>
<dbReference type="SUPFAM" id="SSF53474">
    <property type="entry name" value="alpha/beta-Hydrolases"/>
    <property type="match status" value="2"/>
</dbReference>
<reference evidence="3" key="1">
    <citation type="journal article" date="2020" name="Microb. Ecol.">
        <title>The Under-explored Extracellular Proteome of Aero-Terrestrial Microalgae Provides Clues on Different Mechanisms of Desiccation Tolerance in Non-Model Organisms.</title>
        <authorList>
            <person name="Gonzalez-Hourcade M."/>
            <person name="Del Campo E.M."/>
            <person name="Casano L.M."/>
        </authorList>
    </citation>
    <scope>NUCLEOTIDE SEQUENCE</scope>
    <source>
        <strain evidence="3">TR9</strain>
    </source>
</reference>
<dbReference type="PANTHER" id="PTHR45856:SF24">
    <property type="entry name" value="FUNGAL LIPASE-LIKE DOMAIN-CONTAINING PROTEIN"/>
    <property type="match status" value="1"/>
</dbReference>
<dbReference type="EMBL" id="MT438968">
    <property type="protein sequence ID" value="QOL01215.1"/>
    <property type="molecule type" value="mRNA"/>
</dbReference>
<dbReference type="InterPro" id="IPR051218">
    <property type="entry name" value="Sec_MonoDiacylglyc_Lipase"/>
</dbReference>
<organism evidence="3">
    <name type="scientific">Trebouxia lynnae</name>
    <dbReference type="NCBI Taxonomy" id="1825957"/>
    <lineage>
        <taxon>Eukaryota</taxon>
        <taxon>Viridiplantae</taxon>
        <taxon>Chlorophyta</taxon>
        <taxon>core chlorophytes</taxon>
        <taxon>Trebouxiophyceae</taxon>
        <taxon>Trebouxiales</taxon>
        <taxon>Trebouxiaceae</taxon>
        <taxon>Trebouxia</taxon>
    </lineage>
</organism>
<feature type="chain" id="PRO_5029516008" evidence="1">
    <location>
        <begin position="20"/>
        <end position="580"/>
    </location>
</feature>
<dbReference type="Gene3D" id="3.40.50.1820">
    <property type="entry name" value="alpha/beta hydrolase"/>
    <property type="match status" value="2"/>
</dbReference>
<evidence type="ECO:0000259" key="2">
    <source>
        <dbReference type="Pfam" id="PF01764"/>
    </source>
</evidence>